<proteinExistence type="predicted"/>
<accession>A0ABR2JV85</accession>
<reference evidence="2 3" key="1">
    <citation type="submission" date="2024-04" db="EMBL/GenBank/DDBJ databases">
        <title>Tritrichomonas musculus Genome.</title>
        <authorList>
            <person name="Alves-Ferreira E."/>
            <person name="Grigg M."/>
            <person name="Lorenzi H."/>
            <person name="Galac M."/>
        </authorList>
    </citation>
    <scope>NUCLEOTIDE SEQUENCE [LARGE SCALE GENOMIC DNA]</scope>
    <source>
        <strain evidence="2 3">EAF2021</strain>
    </source>
</reference>
<dbReference type="Proteomes" id="UP001470230">
    <property type="component" value="Unassembled WGS sequence"/>
</dbReference>
<evidence type="ECO:0000313" key="3">
    <source>
        <dbReference type="Proteomes" id="UP001470230"/>
    </source>
</evidence>
<organism evidence="2 3">
    <name type="scientific">Tritrichomonas musculus</name>
    <dbReference type="NCBI Taxonomy" id="1915356"/>
    <lineage>
        <taxon>Eukaryota</taxon>
        <taxon>Metamonada</taxon>
        <taxon>Parabasalia</taxon>
        <taxon>Tritrichomonadida</taxon>
        <taxon>Tritrichomonadidae</taxon>
        <taxon>Tritrichomonas</taxon>
    </lineage>
</organism>
<dbReference type="PANTHER" id="PTHR22957:SF27">
    <property type="entry name" value="TBC1 DOMAIN FAMILY MEMBER 13"/>
    <property type="match status" value="1"/>
</dbReference>
<feature type="domain" description="Rab-GAP TBC" evidence="1">
    <location>
        <begin position="205"/>
        <end position="439"/>
    </location>
</feature>
<evidence type="ECO:0000313" key="2">
    <source>
        <dbReference type="EMBL" id="KAK8882784.1"/>
    </source>
</evidence>
<dbReference type="PANTHER" id="PTHR22957">
    <property type="entry name" value="TBC1 DOMAIN FAMILY MEMBER GTPASE-ACTIVATING PROTEIN"/>
    <property type="match status" value="1"/>
</dbReference>
<dbReference type="InterPro" id="IPR035969">
    <property type="entry name" value="Rab-GAP_TBC_sf"/>
</dbReference>
<dbReference type="Pfam" id="PF00566">
    <property type="entry name" value="RabGAP-TBC"/>
    <property type="match status" value="1"/>
</dbReference>
<comment type="caution">
    <text evidence="2">The sequence shown here is derived from an EMBL/GenBank/DDBJ whole genome shotgun (WGS) entry which is preliminary data.</text>
</comment>
<gene>
    <name evidence="2" type="ORF">M9Y10_045425</name>
</gene>
<dbReference type="EMBL" id="JAPFFF010000009">
    <property type="protein sequence ID" value="KAK8882784.1"/>
    <property type="molecule type" value="Genomic_DNA"/>
</dbReference>
<dbReference type="InterPro" id="IPR000195">
    <property type="entry name" value="Rab-GAP-TBC_dom"/>
</dbReference>
<protein>
    <recommendedName>
        <fullName evidence="1">Rab-GAP TBC domain-containing protein</fullName>
    </recommendedName>
</protein>
<name>A0ABR2JV85_9EUKA</name>
<sequence>MLDTNINLSLINNNVTRKGLLKMQHNNGNVSLSFYPEIITDSTKPKSPTAKRNAQIPDNVYQLSDFTMIEMDRDDRLIVTLSGSRSHCVLYFTRDHDITHFLNYISGKVRLKSSDCNPYVYLLEPLDTTAAPVTPFNATSLPQSSPHSNKAPSRVSLQRIQHPGLVFQTDKEIVKMTKEEYKSLFDEEGRIKDMSTFPSIFYNKDVDLSVAGDLWKLLLNQDDAQKTAAERHEISLKNIVLYKEVKRQWQATTPRQWVNLQEDLSKLVSLLEDDLDKNNNLFSHFNRPACVKRIAFNILLTLSCWNWDGAAYVEGLITFLSPFLDSFIKDADCTTVTTHENEIVDIEVAEANIFWCFEEFYEHNQLCDLIRPSDQPMLKRLFIAIGFILDDNFPDLLQLLYQKHAFSLDFLRDDVSKWFTTCFHDADIRRLWVSILSFTSSFQFFQCFIVSLLFSLAPQFVEMNPLNSDEFIRRFHNLKKQVDMNLLLLNAKKLMEILNRKKTQGK</sequence>
<dbReference type="SUPFAM" id="SSF47923">
    <property type="entry name" value="Ypt/Rab-GAP domain of gyp1p"/>
    <property type="match status" value="2"/>
</dbReference>
<keyword evidence="3" id="KW-1185">Reference proteome</keyword>
<evidence type="ECO:0000259" key="1">
    <source>
        <dbReference type="PROSITE" id="PS50086"/>
    </source>
</evidence>
<dbReference type="PROSITE" id="PS50086">
    <property type="entry name" value="TBC_RABGAP"/>
    <property type="match status" value="1"/>
</dbReference>